<dbReference type="GO" id="GO:0003700">
    <property type="term" value="F:DNA-binding transcription factor activity"/>
    <property type="evidence" value="ECO:0007669"/>
    <property type="project" value="InterPro"/>
</dbReference>
<dbReference type="InterPro" id="IPR014710">
    <property type="entry name" value="RmlC-like_jellyroll"/>
</dbReference>
<dbReference type="AlphaFoldDB" id="A0A1H6U8R3"/>
<dbReference type="RefSeq" id="WP_092169297.1">
    <property type="nucleotide sequence ID" value="NZ_FNZH01000001.1"/>
</dbReference>
<keyword evidence="2 5" id="KW-0238">DNA-binding</keyword>
<dbReference type="InterPro" id="IPR011051">
    <property type="entry name" value="RmlC_Cupin_sf"/>
</dbReference>
<sequence>MESKQKAIGNKNKIEKGQILKVSKMKPVIKPTKPHRHEGYHELIYLSKGAGQHTVGDQVYEVLPPMGFYLNLGQVHCWNFSRIPEGYVVLFKEEVLSGYPKALARLFGMNETFRLSEEDPSVMQLLDIFYADYQREEPLEVLAAQLNSLIYKTIQLPQNRKRVPPTLLDEFVRFKKLVRQNYLQLKTAEAYAKIMHISSRKLNHICQAATGSNAVDVIRECVLIESKNLLTHTGLQVTEIAYQLNFSDASNFVKFFKAQTTLTPTEYRAKL</sequence>
<dbReference type="Pfam" id="PF02311">
    <property type="entry name" value="AraC_binding"/>
    <property type="match status" value="1"/>
</dbReference>
<proteinExistence type="predicted"/>
<dbReference type="SUPFAM" id="SSF46689">
    <property type="entry name" value="Homeodomain-like"/>
    <property type="match status" value="1"/>
</dbReference>
<dbReference type="STRING" id="1416801.SAMN05192553_101622"/>
<dbReference type="InterPro" id="IPR018060">
    <property type="entry name" value="HTH_AraC"/>
</dbReference>
<dbReference type="InterPro" id="IPR003313">
    <property type="entry name" value="AraC-bd"/>
</dbReference>
<dbReference type="EMBL" id="FNZH01000001">
    <property type="protein sequence ID" value="SEI86994.1"/>
    <property type="molecule type" value="Genomic_DNA"/>
</dbReference>
<dbReference type="PROSITE" id="PS01124">
    <property type="entry name" value="HTH_ARAC_FAMILY_2"/>
    <property type="match status" value="1"/>
</dbReference>
<dbReference type="Proteomes" id="UP000199403">
    <property type="component" value="Unassembled WGS sequence"/>
</dbReference>
<evidence type="ECO:0000259" key="4">
    <source>
        <dbReference type="PROSITE" id="PS01124"/>
    </source>
</evidence>
<evidence type="ECO:0000313" key="5">
    <source>
        <dbReference type="EMBL" id="SEI86994.1"/>
    </source>
</evidence>
<evidence type="ECO:0000256" key="2">
    <source>
        <dbReference type="ARBA" id="ARBA00023125"/>
    </source>
</evidence>
<dbReference type="SMART" id="SM00342">
    <property type="entry name" value="HTH_ARAC"/>
    <property type="match status" value="1"/>
</dbReference>
<keyword evidence="3" id="KW-0804">Transcription</keyword>
<keyword evidence="6" id="KW-1185">Reference proteome</keyword>
<dbReference type="PANTHER" id="PTHR43280:SF32">
    <property type="entry name" value="TRANSCRIPTIONAL REGULATORY PROTEIN"/>
    <property type="match status" value="1"/>
</dbReference>
<dbReference type="SUPFAM" id="SSF51182">
    <property type="entry name" value="RmlC-like cupins"/>
    <property type="match status" value="1"/>
</dbReference>
<dbReference type="OrthoDB" id="9793451at2"/>
<organism evidence="5 6">
    <name type="scientific">Cyclobacterium xiamenense</name>
    <dbReference type="NCBI Taxonomy" id="1297121"/>
    <lineage>
        <taxon>Bacteria</taxon>
        <taxon>Pseudomonadati</taxon>
        <taxon>Bacteroidota</taxon>
        <taxon>Cytophagia</taxon>
        <taxon>Cytophagales</taxon>
        <taxon>Cyclobacteriaceae</taxon>
        <taxon>Cyclobacterium</taxon>
    </lineage>
</organism>
<gene>
    <name evidence="5" type="ORF">SAMN05192553_101622</name>
</gene>
<feature type="domain" description="HTH araC/xylS-type" evidence="4">
    <location>
        <begin position="172"/>
        <end position="270"/>
    </location>
</feature>
<reference evidence="6" key="1">
    <citation type="submission" date="2016-10" db="EMBL/GenBank/DDBJ databases">
        <authorList>
            <person name="Varghese N."/>
            <person name="Submissions S."/>
        </authorList>
    </citation>
    <scope>NUCLEOTIDE SEQUENCE [LARGE SCALE GENOMIC DNA]</scope>
    <source>
        <strain evidence="6">IBRC-M 10761</strain>
    </source>
</reference>
<name>A0A1H6U8R3_9BACT</name>
<dbReference type="InterPro" id="IPR009057">
    <property type="entry name" value="Homeodomain-like_sf"/>
</dbReference>
<dbReference type="GO" id="GO:0043565">
    <property type="term" value="F:sequence-specific DNA binding"/>
    <property type="evidence" value="ECO:0007669"/>
    <property type="project" value="InterPro"/>
</dbReference>
<evidence type="ECO:0000256" key="3">
    <source>
        <dbReference type="ARBA" id="ARBA00023163"/>
    </source>
</evidence>
<evidence type="ECO:0000313" key="6">
    <source>
        <dbReference type="Proteomes" id="UP000199403"/>
    </source>
</evidence>
<dbReference type="Gene3D" id="2.60.120.10">
    <property type="entry name" value="Jelly Rolls"/>
    <property type="match status" value="1"/>
</dbReference>
<accession>A0A1H6U8R3</accession>
<dbReference type="Gene3D" id="1.10.10.60">
    <property type="entry name" value="Homeodomain-like"/>
    <property type="match status" value="1"/>
</dbReference>
<dbReference type="Pfam" id="PF12833">
    <property type="entry name" value="HTH_18"/>
    <property type="match status" value="1"/>
</dbReference>
<keyword evidence="1" id="KW-0805">Transcription regulation</keyword>
<protein>
    <submittedName>
        <fullName evidence="5">AraC-type DNA-binding protein</fullName>
    </submittedName>
</protein>
<evidence type="ECO:0000256" key="1">
    <source>
        <dbReference type="ARBA" id="ARBA00023015"/>
    </source>
</evidence>
<dbReference type="PANTHER" id="PTHR43280">
    <property type="entry name" value="ARAC-FAMILY TRANSCRIPTIONAL REGULATOR"/>
    <property type="match status" value="1"/>
</dbReference>